<evidence type="ECO:0000256" key="6">
    <source>
        <dbReference type="SAM" id="MobiDB-lite"/>
    </source>
</evidence>
<feature type="domain" description="PSP proline-rich" evidence="7">
    <location>
        <begin position="19"/>
        <end position="71"/>
    </location>
</feature>
<evidence type="ECO:0000256" key="5">
    <source>
        <dbReference type="ARBA" id="ARBA00023242"/>
    </source>
</evidence>
<gene>
    <name evidence="8" type="ORF">GSOID_T00001188001</name>
</gene>
<dbReference type="PANTHER" id="PTHR13316">
    <property type="entry name" value="ZINC FINGER, CCHC DOMAIN CONTAINING 8"/>
    <property type="match status" value="1"/>
</dbReference>
<protein>
    <recommendedName>
        <fullName evidence="7">PSP proline-rich domain-containing protein</fullName>
    </recommendedName>
</protein>
<comment type="subcellular location">
    <subcellularLocation>
        <location evidence="1">Nucleus</location>
    </subcellularLocation>
</comment>
<sequence length="315" mass="35648">MPKGRLFEVGAGHTNNKKFSAFKPGVISDTLKEALGLKPDELAPWITSMREQGYPPGWLAMAEVRKASVSVNEEGQINEVNPHLGENEDSDSEDEDKRTQLVGLDVTKIVEYPGFNTPMPKGIKDPFRPKWSKDQSKKKFIDYYLQANRCERITRKRSADLDSNDPNSSKIPKLELEDEEEFEEVDELFQPGWVKKEEPETEDGVTEKGLPTRNKWQTGVVGFAHDAYQIEATKTGAYKKLKKTLAKTPRKETNKKESVKEEPIVIEDESMVISDGEEIVEIESSSQEANDKSGDEFDTTAEMEQEEEEDGEVQE</sequence>
<feature type="region of interest" description="Disordered" evidence="6">
    <location>
        <begin position="156"/>
        <end position="212"/>
    </location>
</feature>
<feature type="compositionally biased region" description="Basic and acidic residues" evidence="6">
    <location>
        <begin position="249"/>
        <end position="263"/>
    </location>
</feature>
<dbReference type="OrthoDB" id="8026949at2759"/>
<keyword evidence="5" id="KW-0539">Nucleus</keyword>
<dbReference type="GO" id="GO:0071013">
    <property type="term" value="C:catalytic step 2 spliceosome"/>
    <property type="evidence" value="ECO:0007669"/>
    <property type="project" value="TreeGrafter"/>
</dbReference>
<proteinExistence type="predicted"/>
<evidence type="ECO:0000256" key="3">
    <source>
        <dbReference type="ARBA" id="ARBA00022771"/>
    </source>
</evidence>
<accession>E4X473</accession>
<dbReference type="GO" id="GO:0003723">
    <property type="term" value="F:RNA binding"/>
    <property type="evidence" value="ECO:0007669"/>
    <property type="project" value="TreeGrafter"/>
</dbReference>
<dbReference type="GO" id="GO:0008270">
    <property type="term" value="F:zinc ion binding"/>
    <property type="evidence" value="ECO:0007669"/>
    <property type="project" value="UniProtKB-KW"/>
</dbReference>
<dbReference type="InterPro" id="IPR052115">
    <property type="entry name" value="NEXT_complex_subunit_ZCCHC8"/>
</dbReference>
<feature type="region of interest" description="Disordered" evidence="6">
    <location>
        <begin position="73"/>
        <end position="98"/>
    </location>
</feature>
<evidence type="ECO:0000313" key="8">
    <source>
        <dbReference type="EMBL" id="CBY23862.1"/>
    </source>
</evidence>
<name>E4X473_OIKDI</name>
<keyword evidence="2" id="KW-0479">Metal-binding</keyword>
<evidence type="ECO:0000256" key="4">
    <source>
        <dbReference type="ARBA" id="ARBA00022833"/>
    </source>
</evidence>
<keyword evidence="4" id="KW-0862">Zinc</keyword>
<keyword evidence="3" id="KW-0863">Zinc-finger</keyword>
<evidence type="ECO:0000259" key="7">
    <source>
        <dbReference type="SMART" id="SM00581"/>
    </source>
</evidence>
<reference evidence="8" key="1">
    <citation type="journal article" date="2010" name="Science">
        <title>Plasticity of animal genome architecture unmasked by rapid evolution of a pelagic tunicate.</title>
        <authorList>
            <person name="Denoeud F."/>
            <person name="Henriet S."/>
            <person name="Mungpakdee S."/>
            <person name="Aury J.M."/>
            <person name="Da Silva C."/>
            <person name="Brinkmann H."/>
            <person name="Mikhaleva J."/>
            <person name="Olsen L.C."/>
            <person name="Jubin C."/>
            <person name="Canestro C."/>
            <person name="Bouquet J.M."/>
            <person name="Danks G."/>
            <person name="Poulain J."/>
            <person name="Campsteijn C."/>
            <person name="Adamski M."/>
            <person name="Cross I."/>
            <person name="Yadetie F."/>
            <person name="Muffato M."/>
            <person name="Louis A."/>
            <person name="Butcher S."/>
            <person name="Tsagkogeorga G."/>
            <person name="Konrad A."/>
            <person name="Singh S."/>
            <person name="Jensen M.F."/>
            <person name="Cong E.H."/>
            <person name="Eikeseth-Otteraa H."/>
            <person name="Noel B."/>
            <person name="Anthouard V."/>
            <person name="Porcel B.M."/>
            <person name="Kachouri-Lafond R."/>
            <person name="Nishino A."/>
            <person name="Ugolini M."/>
            <person name="Chourrout P."/>
            <person name="Nishida H."/>
            <person name="Aasland R."/>
            <person name="Huzurbazar S."/>
            <person name="Westhof E."/>
            <person name="Delsuc F."/>
            <person name="Lehrach H."/>
            <person name="Reinhardt R."/>
            <person name="Weissenbach J."/>
            <person name="Roy S.W."/>
            <person name="Artiguenave F."/>
            <person name="Postlethwait J.H."/>
            <person name="Manak J.R."/>
            <person name="Thompson E.M."/>
            <person name="Jaillon O."/>
            <person name="Du Pasquier L."/>
            <person name="Boudinot P."/>
            <person name="Liberles D.A."/>
            <person name="Volff J.N."/>
            <person name="Philippe H."/>
            <person name="Lenhard B."/>
            <person name="Roest Crollius H."/>
            <person name="Wincker P."/>
            <person name="Chourrout D."/>
        </authorList>
    </citation>
    <scope>NUCLEOTIDE SEQUENCE [LARGE SCALE GENOMIC DNA]</scope>
</reference>
<dbReference type="AlphaFoldDB" id="E4X473"/>
<evidence type="ECO:0000256" key="2">
    <source>
        <dbReference type="ARBA" id="ARBA00022723"/>
    </source>
</evidence>
<dbReference type="Pfam" id="PF04046">
    <property type="entry name" value="PSP"/>
    <property type="match status" value="1"/>
</dbReference>
<feature type="compositionally biased region" description="Acidic residues" evidence="6">
    <location>
        <begin position="176"/>
        <end position="187"/>
    </location>
</feature>
<feature type="compositionally biased region" description="Acidic residues" evidence="6">
    <location>
        <begin position="296"/>
        <end position="315"/>
    </location>
</feature>
<organism evidence="8">
    <name type="scientific">Oikopleura dioica</name>
    <name type="common">Tunicate</name>
    <dbReference type="NCBI Taxonomy" id="34765"/>
    <lineage>
        <taxon>Eukaryota</taxon>
        <taxon>Metazoa</taxon>
        <taxon>Chordata</taxon>
        <taxon>Tunicata</taxon>
        <taxon>Appendicularia</taxon>
        <taxon>Copelata</taxon>
        <taxon>Oikopleuridae</taxon>
        <taxon>Oikopleura</taxon>
    </lineage>
</organism>
<evidence type="ECO:0000313" key="9">
    <source>
        <dbReference type="Proteomes" id="UP000001307"/>
    </source>
</evidence>
<dbReference type="SMART" id="SM00581">
    <property type="entry name" value="PSP"/>
    <property type="match status" value="1"/>
</dbReference>
<dbReference type="Proteomes" id="UP000001307">
    <property type="component" value="Unassembled WGS sequence"/>
</dbReference>
<feature type="region of interest" description="Disordered" evidence="6">
    <location>
        <begin position="244"/>
        <end position="263"/>
    </location>
</feature>
<dbReference type="InterPro" id="IPR006568">
    <property type="entry name" value="PSP_pro-rich"/>
</dbReference>
<evidence type="ECO:0000256" key="1">
    <source>
        <dbReference type="ARBA" id="ARBA00004123"/>
    </source>
</evidence>
<dbReference type="PANTHER" id="PTHR13316:SF0">
    <property type="entry name" value="ZINC FINGER CCHC DOMAIN-CONTAINING PROTEIN 8"/>
    <property type="match status" value="1"/>
</dbReference>
<feature type="region of interest" description="Disordered" evidence="6">
    <location>
        <begin position="282"/>
        <end position="315"/>
    </location>
</feature>
<dbReference type="EMBL" id="FN653024">
    <property type="protein sequence ID" value="CBY23862.1"/>
    <property type="molecule type" value="Genomic_DNA"/>
</dbReference>
<keyword evidence="9" id="KW-1185">Reference proteome</keyword>
<dbReference type="InParanoid" id="E4X473"/>